<name>O40638_SHV2</name>
<dbReference type="InterPro" id="IPR004290">
    <property type="entry name" value="Herpes_UL79"/>
</dbReference>
<evidence type="ECO:0000256" key="1">
    <source>
        <dbReference type="ARBA" id="ARBA00005714"/>
    </source>
</evidence>
<accession>O40638</accession>
<proteinExistence type="inferred from homology"/>
<reference evidence="2" key="1">
    <citation type="journal article" date="1997" name="J. Virol.">
        <title>The superantigen-homologous viral immediate-early gene ie14/vsag in herpesvirus saimiri-transformed human T cells.</title>
        <authorList>
            <person name="Knappe A."/>
            <person name="Hiller C."/>
            <person name="Thurau M."/>
            <person name="Wittmann S."/>
            <person name="Hofmann H."/>
            <person name="Fleckenstein B."/>
            <person name="Fickenscher H."/>
        </authorList>
    </citation>
    <scope>NUCLEOTIDE SEQUENCE</scope>
    <source>
        <strain evidence="2">C-488</strain>
    </source>
</reference>
<dbReference type="Pfam" id="PF03049">
    <property type="entry name" value="Herpes_UL79"/>
    <property type="match status" value="1"/>
</dbReference>
<organismHost>
    <name type="scientific">Saimiri sciureus</name>
    <name type="common">Common squirrel monkey</name>
    <dbReference type="NCBI Taxonomy" id="9521"/>
</organismHost>
<protein>
    <submittedName>
        <fullName evidence="2">Uncharacterized protein orf18</fullName>
    </submittedName>
</protein>
<comment type="similarity">
    <text evidence="1">Belongs to the herpesviridae UL79 family.</text>
</comment>
<dbReference type="EMBL" id="Y13183">
    <property type="protein sequence ID" value="CAA73632.1"/>
    <property type="molecule type" value="Genomic_DNA"/>
</dbReference>
<sequence length="256" mass="29889">MDILGRFVRESKKISPGLKTIMEKVLRGQSLNSFHSEELRFLHLVICKMYDFCLNVYILKESIINTGTRDNEVLSRKVPVEIWKFMYDACKSIGVEDTMLIDDSSRGQLWLHLNSNIDLLQGMSQFIFSKLGIQHFVRISPQNITDGNYLFNLGSVLPYRLILILQFCLIFWGKEQEEAWVRFFTEKIFMLYLLITGHLLIQKTFILQAAYTGYCGPLEIIGDDLRSYLGIHTYMTNDLQHIPSLDLLFIFNNNFY</sequence>
<organism evidence="2">
    <name type="scientific">Saimiriine herpesvirus 2</name>
    <name type="common">SaHV-2</name>
    <name type="synonym">Herpesvirus saimiri</name>
    <dbReference type="NCBI Taxonomy" id="10381"/>
    <lineage>
        <taxon>Viruses</taxon>
        <taxon>Duplodnaviria</taxon>
        <taxon>Heunggongvirae</taxon>
        <taxon>Peploviricota</taxon>
        <taxon>Herviviricetes</taxon>
        <taxon>Herpesvirales</taxon>
        <taxon>Orthoherpesviridae</taxon>
        <taxon>Gammaherpesvirinae</taxon>
        <taxon>Rhadinovirus</taxon>
        <taxon>Rhadinovirus saimiriinegamma2</taxon>
    </lineage>
</organism>
<gene>
    <name evidence="2" type="primary">orf18</name>
</gene>
<evidence type="ECO:0000313" key="2">
    <source>
        <dbReference type="EMBL" id="CAA73632.1"/>
    </source>
</evidence>